<dbReference type="InterPro" id="IPR056572">
    <property type="entry name" value="Zn_ribbon_PaaD"/>
</dbReference>
<evidence type="ECO:0000259" key="2">
    <source>
        <dbReference type="Pfam" id="PF23451"/>
    </source>
</evidence>
<dbReference type="Proteomes" id="UP000463857">
    <property type="component" value="Chromosome"/>
</dbReference>
<evidence type="ECO:0000313" key="4">
    <source>
        <dbReference type="Proteomes" id="UP000463857"/>
    </source>
</evidence>
<reference evidence="3 4" key="1">
    <citation type="journal article" date="2018" name="Int. J. Syst. Evol. Microbiol.">
        <title>Epidermidibacterium keratini gen. nov., sp. nov., a member of the family Sporichthyaceae, isolated from keratin epidermis.</title>
        <authorList>
            <person name="Lee D.G."/>
            <person name="Trujillo M.E."/>
            <person name="Kang S."/>
            <person name="Nam J.J."/>
            <person name="Kim Y.J."/>
        </authorList>
    </citation>
    <scope>NUCLEOTIDE SEQUENCE [LARGE SCALE GENOMIC DNA]</scope>
    <source>
        <strain evidence="3 4">EPI-7</strain>
    </source>
</reference>
<dbReference type="InParanoid" id="A0A7L4YNV7"/>
<dbReference type="SUPFAM" id="SSF117916">
    <property type="entry name" value="Fe-S cluster assembly (FSCA) domain-like"/>
    <property type="match status" value="1"/>
</dbReference>
<dbReference type="InterPro" id="IPR034904">
    <property type="entry name" value="FSCA_dom_sf"/>
</dbReference>
<name>A0A7L4YNV7_9ACTN</name>
<dbReference type="RefSeq" id="WP_159545154.1">
    <property type="nucleotide sequence ID" value="NZ_CP047156.1"/>
</dbReference>
<dbReference type="KEGG" id="eke:EK0264_09815"/>
<protein>
    <submittedName>
        <fullName evidence="3">Phenylacetate-CoA oxygenase subunit PaaJ</fullName>
    </submittedName>
</protein>
<dbReference type="EMBL" id="CP047156">
    <property type="protein sequence ID" value="QHC00554.1"/>
    <property type="molecule type" value="Genomic_DNA"/>
</dbReference>
<evidence type="ECO:0000259" key="1">
    <source>
        <dbReference type="Pfam" id="PF01883"/>
    </source>
</evidence>
<dbReference type="Pfam" id="PF23451">
    <property type="entry name" value="Zn_ribbon_PaaD"/>
    <property type="match status" value="1"/>
</dbReference>
<dbReference type="InterPro" id="IPR052339">
    <property type="entry name" value="Fe-S_Maturation_MIP18"/>
</dbReference>
<dbReference type="Pfam" id="PF01883">
    <property type="entry name" value="FeS_assembly_P"/>
    <property type="match status" value="1"/>
</dbReference>
<dbReference type="AlphaFoldDB" id="A0A7L4YNV7"/>
<proteinExistence type="predicted"/>
<dbReference type="Gene3D" id="3.30.300.130">
    <property type="entry name" value="Fe-S cluster assembly (FSCA)"/>
    <property type="match status" value="1"/>
</dbReference>
<evidence type="ECO:0000313" key="3">
    <source>
        <dbReference type="EMBL" id="QHC00554.1"/>
    </source>
</evidence>
<sequence length="194" mass="20762">MVIDLEARSPFGYGAAPVTAEFDGSTAKDPARLGPDATPWEIAADVNDPEIPLISIADLGILRKVDAADDKSSVTVTITPTYSGCPAMKAIERDLHRVFTSVGYDSVTVDVVLSPAWTTDWITDEGHRALEASGITPPTGTRPVTGPVSVGLSVRCPYCSSFETEVISRFGSTSCKALYKCTSCLEPFDWFKPL</sequence>
<gene>
    <name evidence="3" type="primary">paaJ</name>
    <name evidence="3" type="ORF">EK0264_09815</name>
</gene>
<feature type="domain" description="MIP18 family-like" evidence="1">
    <location>
        <begin position="45"/>
        <end position="110"/>
    </location>
</feature>
<organism evidence="3 4">
    <name type="scientific">Epidermidibacterium keratini</name>
    <dbReference type="NCBI Taxonomy" id="1891644"/>
    <lineage>
        <taxon>Bacteria</taxon>
        <taxon>Bacillati</taxon>
        <taxon>Actinomycetota</taxon>
        <taxon>Actinomycetes</taxon>
        <taxon>Sporichthyales</taxon>
        <taxon>Sporichthyaceae</taxon>
        <taxon>Epidermidibacterium</taxon>
    </lineage>
</organism>
<dbReference type="InterPro" id="IPR002744">
    <property type="entry name" value="MIP18-like"/>
</dbReference>
<dbReference type="OrthoDB" id="3684942at2"/>
<dbReference type="InterPro" id="IPR011883">
    <property type="entry name" value="PaaD-like"/>
</dbReference>
<accession>A0A7L4YNV7</accession>
<dbReference type="NCBIfam" id="TIGR02159">
    <property type="entry name" value="PA_CoA_Oxy4"/>
    <property type="match status" value="1"/>
</dbReference>
<feature type="domain" description="PaaD zinc beta ribbon" evidence="2">
    <location>
        <begin position="150"/>
        <end position="192"/>
    </location>
</feature>
<dbReference type="PANTHER" id="PTHR42831:SF3">
    <property type="entry name" value="1,2-PHENYLACETYL-COA EPOXIDASE, SUBUNIT D-RELATED"/>
    <property type="match status" value="1"/>
</dbReference>
<dbReference type="PANTHER" id="PTHR42831">
    <property type="entry name" value="FE-S PROTEIN MATURATION AUXILIARY FACTOR YITW"/>
    <property type="match status" value="1"/>
</dbReference>
<keyword evidence="4" id="KW-1185">Reference proteome</keyword>